<proteinExistence type="predicted"/>
<keyword evidence="2" id="KW-1185">Reference proteome</keyword>
<sequence length="223" mass="24345">MSVSSSAKACLPARQLGAQDGPFPLLSLDRPRHPSLPADGWVDRSRGLACLVSVDRRGGCGVDWGGGPPTKNTLMGCERIRAQMDEPSPPEGLHAYNVNPGPDHHAPSPHPLFSRLPGSPTLHLLPFFCTFRPSAFLFLHKTTFHSLLNPSLLGLLKIPSVSSHLPPRFTPSNNHISDRSPILALPEEDPVCFHSFIQLLSPTRPAFNLDEPDRQSCQSFESL</sequence>
<evidence type="ECO:0000313" key="2">
    <source>
        <dbReference type="Proteomes" id="UP000770015"/>
    </source>
</evidence>
<accession>A0A9P8VDL4</accession>
<evidence type="ECO:0000313" key="1">
    <source>
        <dbReference type="EMBL" id="KAH6687431.1"/>
    </source>
</evidence>
<name>A0A9P8VDL4_9PEZI</name>
<organism evidence="1 2">
    <name type="scientific">Plectosphaerella plurivora</name>
    <dbReference type="NCBI Taxonomy" id="936078"/>
    <lineage>
        <taxon>Eukaryota</taxon>
        <taxon>Fungi</taxon>
        <taxon>Dikarya</taxon>
        <taxon>Ascomycota</taxon>
        <taxon>Pezizomycotina</taxon>
        <taxon>Sordariomycetes</taxon>
        <taxon>Hypocreomycetidae</taxon>
        <taxon>Glomerellales</taxon>
        <taxon>Plectosphaerellaceae</taxon>
        <taxon>Plectosphaerella</taxon>
    </lineage>
</organism>
<protein>
    <submittedName>
        <fullName evidence="1">Uncharacterized protein</fullName>
    </submittedName>
</protein>
<gene>
    <name evidence="1" type="ORF">F5X68DRAFT_10660</name>
</gene>
<dbReference type="AlphaFoldDB" id="A0A9P8VDL4"/>
<reference evidence="1" key="1">
    <citation type="journal article" date="2021" name="Nat. Commun.">
        <title>Genetic determinants of endophytism in the Arabidopsis root mycobiome.</title>
        <authorList>
            <person name="Mesny F."/>
            <person name="Miyauchi S."/>
            <person name="Thiergart T."/>
            <person name="Pickel B."/>
            <person name="Atanasova L."/>
            <person name="Karlsson M."/>
            <person name="Huettel B."/>
            <person name="Barry K.W."/>
            <person name="Haridas S."/>
            <person name="Chen C."/>
            <person name="Bauer D."/>
            <person name="Andreopoulos W."/>
            <person name="Pangilinan J."/>
            <person name="LaButti K."/>
            <person name="Riley R."/>
            <person name="Lipzen A."/>
            <person name="Clum A."/>
            <person name="Drula E."/>
            <person name="Henrissat B."/>
            <person name="Kohler A."/>
            <person name="Grigoriev I.V."/>
            <person name="Martin F.M."/>
            <person name="Hacquard S."/>
        </authorList>
    </citation>
    <scope>NUCLEOTIDE SEQUENCE</scope>
    <source>
        <strain evidence="1">MPI-SDFR-AT-0117</strain>
    </source>
</reference>
<comment type="caution">
    <text evidence="1">The sequence shown here is derived from an EMBL/GenBank/DDBJ whole genome shotgun (WGS) entry which is preliminary data.</text>
</comment>
<dbReference type="EMBL" id="JAGSXJ010000011">
    <property type="protein sequence ID" value="KAH6687431.1"/>
    <property type="molecule type" value="Genomic_DNA"/>
</dbReference>
<dbReference type="Proteomes" id="UP000770015">
    <property type="component" value="Unassembled WGS sequence"/>
</dbReference>